<dbReference type="NCBIfam" id="NF038324">
    <property type="entry name" value="DrmB_fam"/>
    <property type="match status" value="1"/>
</dbReference>
<accession>A0ABT5BJT9</accession>
<gene>
    <name evidence="2" type="ORF">POL58_42100</name>
</gene>
<evidence type="ECO:0000313" key="2">
    <source>
        <dbReference type="EMBL" id="MDC0674417.1"/>
    </source>
</evidence>
<keyword evidence="3" id="KW-1185">Reference proteome</keyword>
<dbReference type="RefSeq" id="WP_272008636.1">
    <property type="nucleotide sequence ID" value="NZ_JAQNDN010000024.1"/>
</dbReference>
<feature type="domain" description="MrfA-like Zn-binding" evidence="1">
    <location>
        <begin position="489"/>
        <end position="587"/>
    </location>
</feature>
<name>A0ABT5BJT9_9BACT</name>
<organism evidence="2 3">
    <name type="scientific">Nannocystis radixulma</name>
    <dbReference type="NCBI Taxonomy" id="2995305"/>
    <lineage>
        <taxon>Bacteria</taxon>
        <taxon>Pseudomonadati</taxon>
        <taxon>Myxococcota</taxon>
        <taxon>Polyangia</taxon>
        <taxon>Nannocystales</taxon>
        <taxon>Nannocystaceae</taxon>
        <taxon>Nannocystis</taxon>
    </lineage>
</organism>
<comment type="caution">
    <text evidence="2">The sequence shown here is derived from an EMBL/GenBank/DDBJ whole genome shotgun (WGS) entry which is preliminary data.</text>
</comment>
<dbReference type="EMBL" id="JAQNDN010000024">
    <property type="protein sequence ID" value="MDC0674417.1"/>
    <property type="molecule type" value="Genomic_DNA"/>
</dbReference>
<proteinExistence type="predicted"/>
<protein>
    <submittedName>
        <fullName evidence="2">DUF1998 domain-containing protein</fullName>
    </submittedName>
</protein>
<dbReference type="Proteomes" id="UP001217838">
    <property type="component" value="Unassembled WGS sequence"/>
</dbReference>
<evidence type="ECO:0000259" key="1">
    <source>
        <dbReference type="Pfam" id="PF09369"/>
    </source>
</evidence>
<sequence length="621" mass="69246">MSKPRKAPISGQIRRSQMITTFGPGAMVDLPLHAVLIGGLEHWTEHGRKPVHEKRLEASIVKQLELPPETRVPMYTPPVDDEDPASPRAGVTSFVFPAWFVAQLEGQIFHDLAGKPYRTRPLVHWRGLDGGSYYLHDGKKVPVVPVRFVQACRNGHISDIDWHRFVHAGEPPAARARLWIDEGGTGGDLGDIYIRCEATGARRPLGEAKLPDSRVLGRCRGDRPWLGRNASEPCRAEDGDEPEWSRLLVRSASNAYFAQVLRVISLPEADEAVRKAVDALWDDELAYVDDLDDLIKLRRKNKPKVTRQLGALKDADIWNEIERRRRGFEQDKKIKVAEIETLLACPPEAAHDEEPDDDFHARTRTLPELAPILAGRLERVVLVHKLREVVAQIGFTRFEAVMPDIDGELNLGVRRAALSRDLSWLPAVENRGEGVFLGFDDDAIAAWVRRERVKDRGRQLAHGFDAWKDARRLDKLVFPGLPYIMLHSLAHLLVQAVALECGYAATAISERIYAGAAGHGILLYTGTPGSEGTLGGLVAVGRRIEHYLRLAVELGRLCSNDPICAQHEPHDRHEERFLHGAACHGCLLIGEPSCERRNELLDRALVVSTVDALGAEFFVDP</sequence>
<reference evidence="2 3" key="1">
    <citation type="submission" date="2022-11" db="EMBL/GenBank/DDBJ databases">
        <title>Minimal conservation of predation-associated metabolite biosynthetic gene clusters underscores biosynthetic potential of Myxococcota including descriptions for ten novel species: Archangium lansinium sp. nov., Myxococcus landrumus sp. nov., Nannocystis bai.</title>
        <authorList>
            <person name="Ahearne A."/>
            <person name="Stevens C."/>
            <person name="Dowd S."/>
        </authorList>
    </citation>
    <scope>NUCLEOTIDE SEQUENCE [LARGE SCALE GENOMIC DNA]</scope>
    <source>
        <strain evidence="2 3">NCELM</strain>
    </source>
</reference>
<dbReference type="InterPro" id="IPR018973">
    <property type="entry name" value="MZB"/>
</dbReference>
<evidence type="ECO:0000313" key="3">
    <source>
        <dbReference type="Proteomes" id="UP001217838"/>
    </source>
</evidence>
<dbReference type="InterPro" id="IPR047721">
    <property type="entry name" value="DrmB"/>
</dbReference>
<dbReference type="Pfam" id="PF09369">
    <property type="entry name" value="MZB"/>
    <property type="match status" value="1"/>
</dbReference>